<dbReference type="PANTHER" id="PTHR10794:SF94">
    <property type="entry name" value="ESTERASE YHET-RELATED"/>
    <property type="match status" value="1"/>
</dbReference>
<dbReference type="FunCoup" id="A0A1M6LP40">
    <property type="interactions" value="190"/>
</dbReference>
<evidence type="ECO:0000313" key="5">
    <source>
        <dbReference type="Proteomes" id="UP000184510"/>
    </source>
</evidence>
<dbReference type="InParanoid" id="A0A1M6LP40"/>
<dbReference type="Gene3D" id="3.40.50.1820">
    <property type="entry name" value="alpha/beta hydrolase"/>
    <property type="match status" value="1"/>
</dbReference>
<sequence>MPGGHLQTILPAVLRRPRLVTRERERLELEDGDFLDLDWRREGRGKLAILSHGLESSSKVMYVQAMAEALWQAGWDVLAWNFRSCSGEMNRLMRFYHSGVSDDLKRVLDHALATHPAKQVDLVGFSLGGNITLKLLGELGEKLPPQLHRAVTFSVPCDLSCSSKSLESWWNRKLYMRRFLRSLMEKVEHKRELHPGLPEHDAGLRMETFQQFDDAYTAPLHGFRDAREYWERCSSRPFIENIRIPTLLVQAANDPFLGERCYPHEEALRSEHFYLEVTRQGGHVGFGSPWQRQNWAEARVLEFLNS</sequence>
<dbReference type="InterPro" id="IPR050960">
    <property type="entry name" value="AB_hydrolase_4_sf"/>
</dbReference>
<comment type="similarity">
    <text evidence="1">Belongs to the AB hydrolase superfamily. AB hydrolase 4 family.</text>
</comment>
<dbReference type="Proteomes" id="UP000184510">
    <property type="component" value="Unassembled WGS sequence"/>
</dbReference>
<feature type="domain" description="AB hydrolase-1" evidence="3">
    <location>
        <begin position="49"/>
        <end position="286"/>
    </location>
</feature>
<dbReference type="GO" id="GO:0034338">
    <property type="term" value="F:short-chain carboxylesterase activity"/>
    <property type="evidence" value="ECO:0007669"/>
    <property type="project" value="TreeGrafter"/>
</dbReference>
<dbReference type="PIRSF" id="PIRSF005211">
    <property type="entry name" value="Ab_hydro_YheT"/>
    <property type="match status" value="1"/>
</dbReference>
<dbReference type="GO" id="GO:0047372">
    <property type="term" value="F:monoacylglycerol lipase activity"/>
    <property type="evidence" value="ECO:0007669"/>
    <property type="project" value="TreeGrafter"/>
</dbReference>
<evidence type="ECO:0000313" key="4">
    <source>
        <dbReference type="EMBL" id="SHJ72935.1"/>
    </source>
</evidence>
<reference evidence="4 5" key="1">
    <citation type="submission" date="2016-11" db="EMBL/GenBank/DDBJ databases">
        <authorList>
            <person name="Jaros S."/>
            <person name="Januszkiewicz K."/>
            <person name="Wedrychowicz H."/>
        </authorList>
    </citation>
    <scope>NUCLEOTIDE SEQUENCE [LARGE SCALE GENOMIC DNA]</scope>
    <source>
        <strain evidence="4 5">DSM 18772</strain>
    </source>
</reference>
<keyword evidence="5" id="KW-1185">Reference proteome</keyword>
<dbReference type="PANTHER" id="PTHR10794">
    <property type="entry name" value="ABHYDROLASE DOMAIN-CONTAINING PROTEIN"/>
    <property type="match status" value="1"/>
</dbReference>
<feature type="active site" description="Charge relay system" evidence="2">
    <location>
        <position position="283"/>
    </location>
</feature>
<dbReference type="STRING" id="1123071.SAMN02745181_2456"/>
<name>A0A1M6LP40_9BACT</name>
<organism evidence="4 5">
    <name type="scientific">Rubritalea squalenifaciens DSM 18772</name>
    <dbReference type="NCBI Taxonomy" id="1123071"/>
    <lineage>
        <taxon>Bacteria</taxon>
        <taxon>Pseudomonadati</taxon>
        <taxon>Verrucomicrobiota</taxon>
        <taxon>Verrucomicrobiia</taxon>
        <taxon>Verrucomicrobiales</taxon>
        <taxon>Rubritaleaceae</taxon>
        <taxon>Rubritalea</taxon>
    </lineage>
</organism>
<dbReference type="SUPFAM" id="SSF53474">
    <property type="entry name" value="alpha/beta-Hydrolases"/>
    <property type="match status" value="1"/>
</dbReference>
<dbReference type="Pfam" id="PF00561">
    <property type="entry name" value="Abhydrolase_1"/>
    <property type="match status" value="1"/>
</dbReference>
<proteinExistence type="inferred from homology"/>
<accession>A0A1M6LP40</accession>
<dbReference type="InterPro" id="IPR029058">
    <property type="entry name" value="AB_hydrolase_fold"/>
</dbReference>
<evidence type="ECO:0000259" key="3">
    <source>
        <dbReference type="Pfam" id="PF00561"/>
    </source>
</evidence>
<protein>
    <recommendedName>
        <fullName evidence="3">AB hydrolase-1 domain-containing protein</fullName>
    </recommendedName>
</protein>
<evidence type="ECO:0000256" key="2">
    <source>
        <dbReference type="PIRSR" id="PIRSR005211-1"/>
    </source>
</evidence>
<dbReference type="AlphaFoldDB" id="A0A1M6LP40"/>
<feature type="active site" description="Charge relay system" evidence="2">
    <location>
        <position position="254"/>
    </location>
</feature>
<feature type="active site" description="Charge relay system" evidence="2">
    <location>
        <position position="126"/>
    </location>
</feature>
<dbReference type="InterPro" id="IPR012020">
    <property type="entry name" value="ABHD4"/>
</dbReference>
<gene>
    <name evidence="4" type="ORF">SAMN02745181_2456</name>
</gene>
<evidence type="ECO:0000256" key="1">
    <source>
        <dbReference type="ARBA" id="ARBA00010884"/>
    </source>
</evidence>
<dbReference type="InterPro" id="IPR000073">
    <property type="entry name" value="AB_hydrolase_1"/>
</dbReference>
<dbReference type="EMBL" id="FQYR01000004">
    <property type="protein sequence ID" value="SHJ72935.1"/>
    <property type="molecule type" value="Genomic_DNA"/>
</dbReference>